<gene>
    <name evidence="2" type="ORF">HPB51_025832</name>
</gene>
<dbReference type="PROSITE" id="PS50181">
    <property type="entry name" value="FBOX"/>
    <property type="match status" value="1"/>
</dbReference>
<dbReference type="Gene3D" id="1.20.1280.50">
    <property type="match status" value="1"/>
</dbReference>
<dbReference type="InterPro" id="IPR036047">
    <property type="entry name" value="F-box-like_dom_sf"/>
</dbReference>
<name>A0A9J6F9W6_RHIMP</name>
<dbReference type="SMART" id="SM00256">
    <property type="entry name" value="FBOX"/>
    <property type="match status" value="1"/>
</dbReference>
<dbReference type="SUPFAM" id="SSF52047">
    <property type="entry name" value="RNI-like"/>
    <property type="match status" value="1"/>
</dbReference>
<keyword evidence="3" id="KW-1185">Reference proteome</keyword>
<dbReference type="InterPro" id="IPR001810">
    <property type="entry name" value="F-box_dom"/>
</dbReference>
<comment type="caution">
    <text evidence="2">The sequence shown here is derived from an EMBL/GenBank/DDBJ whole genome shotgun (WGS) entry which is preliminary data.</text>
</comment>
<dbReference type="AlphaFoldDB" id="A0A9J6F9W6"/>
<dbReference type="SUPFAM" id="SSF81383">
    <property type="entry name" value="F-box domain"/>
    <property type="match status" value="1"/>
</dbReference>
<evidence type="ECO:0000259" key="1">
    <source>
        <dbReference type="PROSITE" id="PS50181"/>
    </source>
</evidence>
<reference evidence="2" key="1">
    <citation type="journal article" date="2020" name="Cell">
        <title>Large-Scale Comparative Analyses of Tick Genomes Elucidate Their Genetic Diversity and Vector Capacities.</title>
        <authorList>
            <consortium name="Tick Genome and Microbiome Consortium (TIGMIC)"/>
            <person name="Jia N."/>
            <person name="Wang J."/>
            <person name="Shi W."/>
            <person name="Du L."/>
            <person name="Sun Y."/>
            <person name="Zhan W."/>
            <person name="Jiang J.F."/>
            <person name="Wang Q."/>
            <person name="Zhang B."/>
            <person name="Ji P."/>
            <person name="Bell-Sakyi L."/>
            <person name="Cui X.M."/>
            <person name="Yuan T.T."/>
            <person name="Jiang B.G."/>
            <person name="Yang W.F."/>
            <person name="Lam T.T."/>
            <person name="Chang Q.C."/>
            <person name="Ding S.J."/>
            <person name="Wang X.J."/>
            <person name="Zhu J.G."/>
            <person name="Ruan X.D."/>
            <person name="Zhao L."/>
            <person name="Wei J.T."/>
            <person name="Ye R.Z."/>
            <person name="Que T.C."/>
            <person name="Du C.H."/>
            <person name="Zhou Y.H."/>
            <person name="Cheng J.X."/>
            <person name="Dai P.F."/>
            <person name="Guo W.B."/>
            <person name="Han X.H."/>
            <person name="Huang E.J."/>
            <person name="Li L.F."/>
            <person name="Wei W."/>
            <person name="Gao Y.C."/>
            <person name="Liu J.Z."/>
            <person name="Shao H.Z."/>
            <person name="Wang X."/>
            <person name="Wang C.C."/>
            <person name="Yang T.C."/>
            <person name="Huo Q.B."/>
            <person name="Li W."/>
            <person name="Chen H.Y."/>
            <person name="Chen S.E."/>
            <person name="Zhou L.G."/>
            <person name="Ni X.B."/>
            <person name="Tian J.H."/>
            <person name="Sheng Y."/>
            <person name="Liu T."/>
            <person name="Pan Y.S."/>
            <person name="Xia L.Y."/>
            <person name="Li J."/>
            <person name="Zhao F."/>
            <person name="Cao W.C."/>
        </authorList>
    </citation>
    <scope>NUCLEOTIDE SEQUENCE</scope>
    <source>
        <strain evidence="2">Rmic-2018</strain>
    </source>
</reference>
<sequence length="463" mass="52827">MLTFDDLPVELALKVLSYLPQRCLQAIAEVSERWKTLAFDPSLWTEVRIDWVNGRSSQHVRDILDRATMIRKLDISAAPLYFDVIALASVRFKMIKEMVIPGRVLSHASMPVILRNCETLSKVVLCGEDVLLSFHIRTLEHLKCLKTLVASLEVKIDDDVLQQLCMSCPQIERLQFNSHLISRRESWEGLQHLRHLKSLSISQISSAALLRASGSCGSLELLQIGAIWNENDVTVAHALERFRKLRTIVVYGKCGMGWLDHRFRLLQDLEIFDVARLYIQEQQLMLLTESCRNKLLSVAFSALMLTPSALSTLCSCINLRSISISHLSGKTLLLTMLLKFPNLVRAHLHVALDATKSIRKLRSIVDILDVSRKGGTRLELRIHSASQSNQEDMIREVWRFKDFLALNTRVSKDHVRDLEEQCERIRDAKIYWLPIGSQMSQVIVTSFPVMSKTLKHLILEVSD</sequence>
<evidence type="ECO:0000313" key="3">
    <source>
        <dbReference type="Proteomes" id="UP000821866"/>
    </source>
</evidence>
<dbReference type="EMBL" id="JABSTU010000001">
    <property type="protein sequence ID" value="KAH8042780.1"/>
    <property type="molecule type" value="Genomic_DNA"/>
</dbReference>
<dbReference type="Proteomes" id="UP000821866">
    <property type="component" value="Chromosome 1"/>
</dbReference>
<dbReference type="Gene3D" id="3.80.10.10">
    <property type="entry name" value="Ribonuclease Inhibitor"/>
    <property type="match status" value="1"/>
</dbReference>
<dbReference type="Pfam" id="PF12937">
    <property type="entry name" value="F-box-like"/>
    <property type="match status" value="1"/>
</dbReference>
<dbReference type="InterPro" id="IPR032675">
    <property type="entry name" value="LRR_dom_sf"/>
</dbReference>
<accession>A0A9J6F9W6</accession>
<evidence type="ECO:0000313" key="2">
    <source>
        <dbReference type="EMBL" id="KAH8042780.1"/>
    </source>
</evidence>
<proteinExistence type="predicted"/>
<feature type="domain" description="F-box" evidence="1">
    <location>
        <begin position="1"/>
        <end position="47"/>
    </location>
</feature>
<organism evidence="2 3">
    <name type="scientific">Rhipicephalus microplus</name>
    <name type="common">Cattle tick</name>
    <name type="synonym">Boophilus microplus</name>
    <dbReference type="NCBI Taxonomy" id="6941"/>
    <lineage>
        <taxon>Eukaryota</taxon>
        <taxon>Metazoa</taxon>
        <taxon>Ecdysozoa</taxon>
        <taxon>Arthropoda</taxon>
        <taxon>Chelicerata</taxon>
        <taxon>Arachnida</taxon>
        <taxon>Acari</taxon>
        <taxon>Parasitiformes</taxon>
        <taxon>Ixodida</taxon>
        <taxon>Ixodoidea</taxon>
        <taxon>Ixodidae</taxon>
        <taxon>Rhipicephalinae</taxon>
        <taxon>Rhipicephalus</taxon>
        <taxon>Boophilus</taxon>
    </lineage>
</organism>
<reference evidence="2" key="2">
    <citation type="submission" date="2021-09" db="EMBL/GenBank/DDBJ databases">
        <authorList>
            <person name="Jia N."/>
            <person name="Wang J."/>
            <person name="Shi W."/>
            <person name="Du L."/>
            <person name="Sun Y."/>
            <person name="Zhan W."/>
            <person name="Jiang J."/>
            <person name="Wang Q."/>
            <person name="Zhang B."/>
            <person name="Ji P."/>
            <person name="Sakyi L.B."/>
            <person name="Cui X."/>
            <person name="Yuan T."/>
            <person name="Jiang B."/>
            <person name="Yang W."/>
            <person name="Lam T.T.-Y."/>
            <person name="Chang Q."/>
            <person name="Ding S."/>
            <person name="Wang X."/>
            <person name="Zhu J."/>
            <person name="Ruan X."/>
            <person name="Zhao L."/>
            <person name="Wei J."/>
            <person name="Que T."/>
            <person name="Du C."/>
            <person name="Cheng J."/>
            <person name="Dai P."/>
            <person name="Han X."/>
            <person name="Huang E."/>
            <person name="Gao Y."/>
            <person name="Liu J."/>
            <person name="Shao H."/>
            <person name="Ye R."/>
            <person name="Li L."/>
            <person name="Wei W."/>
            <person name="Wang X."/>
            <person name="Wang C."/>
            <person name="Huo Q."/>
            <person name="Li W."/>
            <person name="Guo W."/>
            <person name="Chen H."/>
            <person name="Chen S."/>
            <person name="Zhou L."/>
            <person name="Zhou L."/>
            <person name="Ni X."/>
            <person name="Tian J."/>
            <person name="Zhou Y."/>
            <person name="Sheng Y."/>
            <person name="Liu T."/>
            <person name="Pan Y."/>
            <person name="Xia L."/>
            <person name="Li J."/>
            <person name="Zhao F."/>
            <person name="Cao W."/>
        </authorList>
    </citation>
    <scope>NUCLEOTIDE SEQUENCE</scope>
    <source>
        <strain evidence="2">Rmic-2018</strain>
        <tissue evidence="2">Larvae</tissue>
    </source>
</reference>
<protein>
    <recommendedName>
        <fullName evidence="1">F-box domain-containing protein</fullName>
    </recommendedName>
</protein>